<evidence type="ECO:0000313" key="2">
    <source>
        <dbReference type="Proteomes" id="UP000281553"/>
    </source>
</evidence>
<dbReference type="PANTHER" id="PTHR20837">
    <property type="entry name" value="CENTROSOMAL PROTEIN-RELATED"/>
    <property type="match status" value="1"/>
</dbReference>
<dbReference type="AlphaFoldDB" id="A0A3P7PBP9"/>
<proteinExistence type="predicted"/>
<accession>A0A3P7PBP9</accession>
<protein>
    <submittedName>
        <fullName evidence="1">Uncharacterized protein</fullName>
    </submittedName>
</protein>
<sequence length="136" mass="15758">MKANREHVEDEAGLSAQIGQYQSEIETLRRARNRAEGFERGLLTSILRCWKRIKDTRDEQGFISTTVGLKIIKENIDAAADDFAWKKEIAELTEEARKKHELGRRRLLAEYETALARYQATLREEVNYSHSKSVYA</sequence>
<evidence type="ECO:0000313" key="1">
    <source>
        <dbReference type="EMBL" id="VDN40341.1"/>
    </source>
</evidence>
<dbReference type="GO" id="GO:1904491">
    <property type="term" value="P:protein localization to ciliary transition zone"/>
    <property type="evidence" value="ECO:0007669"/>
    <property type="project" value="TreeGrafter"/>
</dbReference>
<dbReference type="GO" id="GO:1905515">
    <property type="term" value="P:non-motile cilium assembly"/>
    <property type="evidence" value="ECO:0007669"/>
    <property type="project" value="TreeGrafter"/>
</dbReference>
<dbReference type="GO" id="GO:0035869">
    <property type="term" value="C:ciliary transition zone"/>
    <property type="evidence" value="ECO:0007669"/>
    <property type="project" value="TreeGrafter"/>
</dbReference>
<keyword evidence="2" id="KW-1185">Reference proteome</keyword>
<dbReference type="EMBL" id="UYRU01098346">
    <property type="protein sequence ID" value="VDN40341.1"/>
    <property type="molecule type" value="Genomic_DNA"/>
</dbReference>
<dbReference type="Proteomes" id="UP000281553">
    <property type="component" value="Unassembled WGS sequence"/>
</dbReference>
<dbReference type="PANTHER" id="PTHR20837:SF0">
    <property type="entry name" value="COILED-COIL AND C2 DOMAIN-CONTAINING PROTEIN 2A"/>
    <property type="match status" value="1"/>
</dbReference>
<organism evidence="1 2">
    <name type="scientific">Dibothriocephalus latus</name>
    <name type="common">Fish tapeworm</name>
    <name type="synonym">Diphyllobothrium latum</name>
    <dbReference type="NCBI Taxonomy" id="60516"/>
    <lineage>
        <taxon>Eukaryota</taxon>
        <taxon>Metazoa</taxon>
        <taxon>Spiralia</taxon>
        <taxon>Lophotrochozoa</taxon>
        <taxon>Platyhelminthes</taxon>
        <taxon>Cestoda</taxon>
        <taxon>Eucestoda</taxon>
        <taxon>Diphyllobothriidea</taxon>
        <taxon>Diphyllobothriidae</taxon>
        <taxon>Dibothriocephalus</taxon>
    </lineage>
</organism>
<dbReference type="OrthoDB" id="2162143at2759"/>
<dbReference type="InterPro" id="IPR052434">
    <property type="entry name" value="Tectonic-like_complex_comp"/>
</dbReference>
<name>A0A3P7PBP9_DIBLA</name>
<gene>
    <name evidence="1" type="ORF">DILT_LOCUS18217</name>
</gene>
<reference evidence="1 2" key="1">
    <citation type="submission" date="2018-11" db="EMBL/GenBank/DDBJ databases">
        <authorList>
            <consortium name="Pathogen Informatics"/>
        </authorList>
    </citation>
    <scope>NUCLEOTIDE SEQUENCE [LARGE SCALE GENOMIC DNA]</scope>
</reference>